<name>A0A839IME4_9GAMM</name>
<dbReference type="Proteomes" id="UP000565262">
    <property type="component" value="Unassembled WGS sequence"/>
</dbReference>
<reference evidence="1 2" key="1">
    <citation type="submission" date="2020-08" db="EMBL/GenBank/DDBJ databases">
        <title>Oceanospirillum sp. nov. isolated from marine sediment.</title>
        <authorList>
            <person name="Ji X."/>
        </authorList>
    </citation>
    <scope>NUCLEOTIDE SEQUENCE [LARGE SCALE GENOMIC DNA]</scope>
    <source>
        <strain evidence="1 2">D5</strain>
    </source>
</reference>
<evidence type="ECO:0000313" key="2">
    <source>
        <dbReference type="Proteomes" id="UP000565262"/>
    </source>
</evidence>
<protein>
    <submittedName>
        <fullName evidence="1">Uncharacterized protein</fullName>
    </submittedName>
</protein>
<evidence type="ECO:0000313" key="1">
    <source>
        <dbReference type="EMBL" id="MBB1486395.1"/>
    </source>
</evidence>
<keyword evidence="2" id="KW-1185">Reference proteome</keyword>
<gene>
    <name evidence="1" type="ORF">H4O21_07215</name>
</gene>
<comment type="caution">
    <text evidence="1">The sequence shown here is derived from an EMBL/GenBank/DDBJ whole genome shotgun (WGS) entry which is preliminary data.</text>
</comment>
<dbReference type="EMBL" id="JACJFM010000007">
    <property type="protein sequence ID" value="MBB1486395.1"/>
    <property type="molecule type" value="Genomic_DNA"/>
</dbReference>
<organism evidence="1 2">
    <name type="scientific">Oceanospirillum sediminis</name>
    <dbReference type="NCBI Taxonomy" id="2760088"/>
    <lineage>
        <taxon>Bacteria</taxon>
        <taxon>Pseudomonadati</taxon>
        <taxon>Pseudomonadota</taxon>
        <taxon>Gammaproteobacteria</taxon>
        <taxon>Oceanospirillales</taxon>
        <taxon>Oceanospirillaceae</taxon>
        <taxon>Oceanospirillum</taxon>
    </lineage>
</organism>
<accession>A0A839IME4</accession>
<dbReference type="AlphaFoldDB" id="A0A839IME4"/>
<sequence length="50" mass="5771">MKLPQDWHEASEEQAWLLGDKLNQAIGRDHILTAQTLEQVFDSEKAHNDL</sequence>
<proteinExistence type="predicted"/>
<dbReference type="RefSeq" id="WP_182808185.1">
    <property type="nucleotide sequence ID" value="NZ_JACJFM010000007.1"/>
</dbReference>